<organism evidence="2 3">
    <name type="scientific">Heracleum sosnowskyi</name>
    <dbReference type="NCBI Taxonomy" id="360622"/>
    <lineage>
        <taxon>Eukaryota</taxon>
        <taxon>Viridiplantae</taxon>
        <taxon>Streptophyta</taxon>
        <taxon>Embryophyta</taxon>
        <taxon>Tracheophyta</taxon>
        <taxon>Spermatophyta</taxon>
        <taxon>Magnoliopsida</taxon>
        <taxon>eudicotyledons</taxon>
        <taxon>Gunneridae</taxon>
        <taxon>Pentapetalae</taxon>
        <taxon>asterids</taxon>
        <taxon>campanulids</taxon>
        <taxon>Apiales</taxon>
        <taxon>Apiaceae</taxon>
        <taxon>Apioideae</taxon>
        <taxon>apioid superclade</taxon>
        <taxon>Tordylieae</taxon>
        <taxon>Tordyliinae</taxon>
        <taxon>Heracleum</taxon>
    </lineage>
</organism>
<feature type="region of interest" description="Disordered" evidence="1">
    <location>
        <begin position="225"/>
        <end position="261"/>
    </location>
</feature>
<protein>
    <submittedName>
        <fullName evidence="2">Uncharacterized protein</fullName>
    </submittedName>
</protein>
<proteinExistence type="predicted"/>
<evidence type="ECO:0000313" key="3">
    <source>
        <dbReference type="Proteomes" id="UP001237642"/>
    </source>
</evidence>
<comment type="caution">
    <text evidence="2">The sequence shown here is derived from an EMBL/GenBank/DDBJ whole genome shotgun (WGS) entry which is preliminary data.</text>
</comment>
<reference evidence="2" key="1">
    <citation type="submission" date="2023-02" db="EMBL/GenBank/DDBJ databases">
        <title>Genome of toxic invasive species Heracleum sosnowskyi carries increased number of genes despite the absence of recent whole-genome duplications.</title>
        <authorList>
            <person name="Schelkunov M."/>
            <person name="Shtratnikova V."/>
            <person name="Makarenko M."/>
            <person name="Klepikova A."/>
            <person name="Omelchenko D."/>
            <person name="Novikova G."/>
            <person name="Obukhova E."/>
            <person name="Bogdanov V."/>
            <person name="Penin A."/>
            <person name="Logacheva M."/>
        </authorList>
    </citation>
    <scope>NUCLEOTIDE SEQUENCE</scope>
    <source>
        <strain evidence="2">Hsosn_3</strain>
        <tissue evidence="2">Leaf</tissue>
    </source>
</reference>
<reference evidence="2" key="2">
    <citation type="submission" date="2023-05" db="EMBL/GenBank/DDBJ databases">
        <authorList>
            <person name="Schelkunov M.I."/>
        </authorList>
    </citation>
    <scope>NUCLEOTIDE SEQUENCE</scope>
    <source>
        <strain evidence="2">Hsosn_3</strain>
        <tissue evidence="2">Leaf</tissue>
    </source>
</reference>
<dbReference type="AlphaFoldDB" id="A0AAD8M388"/>
<gene>
    <name evidence="2" type="ORF">POM88_051265</name>
</gene>
<evidence type="ECO:0000313" key="2">
    <source>
        <dbReference type="EMBL" id="KAK1358009.1"/>
    </source>
</evidence>
<feature type="compositionally biased region" description="Low complexity" evidence="1">
    <location>
        <begin position="225"/>
        <end position="239"/>
    </location>
</feature>
<name>A0AAD8M388_9APIA</name>
<dbReference type="Proteomes" id="UP001237642">
    <property type="component" value="Unassembled WGS sequence"/>
</dbReference>
<dbReference type="EMBL" id="JAUIZM010000011">
    <property type="protein sequence ID" value="KAK1358009.1"/>
    <property type="molecule type" value="Genomic_DNA"/>
</dbReference>
<feature type="compositionally biased region" description="Basic and acidic residues" evidence="1">
    <location>
        <begin position="244"/>
        <end position="261"/>
    </location>
</feature>
<feature type="region of interest" description="Disordered" evidence="1">
    <location>
        <begin position="1"/>
        <end position="20"/>
    </location>
</feature>
<keyword evidence="3" id="KW-1185">Reference proteome</keyword>
<evidence type="ECO:0000256" key="1">
    <source>
        <dbReference type="SAM" id="MobiDB-lite"/>
    </source>
</evidence>
<accession>A0AAD8M388</accession>
<sequence length="379" mass="43115">MLTSGTSQIEDKRIPCSSKNLAQTKKEQDWGYDPTIKYEALRQCAVPIYTYHNDSATDWTESSDSELEIETMTEKAAQTQKDQILTEAREEQPFFYSPTLNYDVLKQFYYIDSPDSLAYSNLILESDPLEEVQPKVDKFFSETTQKQLYVNEYKTKTETEKETETETATENRTEIETETMAEEGAHNGNILAGTKDKQLFGYDPSIKYEPLKRYIVPRFAFFDSSSTDWSDSSSSAFSDSESETEIKAKKDAQSDEDKIVAGPEEKQLLWDDLVESPTRDLQSVAKSPLTKFQSKPAVLNPSFLVNHGAKSPAEVADKVLKQAEEMDSYTEYAQFDFWICVLLALPPLEICVLLALPPQHTDHVDEELGFILNIIQLQL</sequence>